<sequence length="272" mass="30961">MAFKTSDVRNAPEFIMLEAKAGITDLEAYTRRDDGSETYFLENVVGKCSGTMMINIPSNKTRILLETKVFVMDREDVFSEHSSTIHGPRDIPQPLSDLNGEMSLFIEAQYSEGDILPRGNVFDSAKFHHRLQRDRFRRLLAMMVNRMYSIVVKYQPKNSEIVPRYHTSTTFELYEETESGVISDTSWVTVKMGGWTLPKKSHHVEQSFKIVVPPSTRPLHLKVIMKDVASGKAEKCTYLIAHDGPVWVESESGFKITNFGVMRYNPNGLSDL</sequence>
<reference evidence="1 2" key="1">
    <citation type="journal article" date="2014" name="Genome Biol. Evol.">
        <title>The genome of the myxosporean Thelohanellus kitauei shows adaptations to nutrient acquisition within its fish host.</title>
        <authorList>
            <person name="Yang Y."/>
            <person name="Xiong J."/>
            <person name="Zhou Z."/>
            <person name="Huo F."/>
            <person name="Miao W."/>
            <person name="Ran C."/>
            <person name="Liu Y."/>
            <person name="Zhang J."/>
            <person name="Feng J."/>
            <person name="Wang M."/>
            <person name="Wang M."/>
            <person name="Wang L."/>
            <person name="Yao B."/>
        </authorList>
    </citation>
    <scope>NUCLEOTIDE SEQUENCE [LARGE SCALE GENOMIC DNA]</scope>
    <source>
        <strain evidence="1">Wuqing</strain>
    </source>
</reference>
<protein>
    <submittedName>
        <fullName evidence="1">Uncharacterized protein</fullName>
    </submittedName>
</protein>
<evidence type="ECO:0000313" key="1">
    <source>
        <dbReference type="EMBL" id="KII61413.1"/>
    </source>
</evidence>
<accession>A0A0C2I845</accession>
<dbReference type="EMBL" id="JWZT01005339">
    <property type="protein sequence ID" value="KII61413.1"/>
    <property type="molecule type" value="Genomic_DNA"/>
</dbReference>
<organism evidence="1 2">
    <name type="scientific">Thelohanellus kitauei</name>
    <name type="common">Myxosporean</name>
    <dbReference type="NCBI Taxonomy" id="669202"/>
    <lineage>
        <taxon>Eukaryota</taxon>
        <taxon>Metazoa</taxon>
        <taxon>Cnidaria</taxon>
        <taxon>Myxozoa</taxon>
        <taxon>Myxosporea</taxon>
        <taxon>Bivalvulida</taxon>
        <taxon>Platysporina</taxon>
        <taxon>Myxobolidae</taxon>
        <taxon>Thelohanellus</taxon>
    </lineage>
</organism>
<dbReference type="Proteomes" id="UP000031668">
    <property type="component" value="Unassembled WGS sequence"/>
</dbReference>
<comment type="caution">
    <text evidence="1">The sequence shown here is derived from an EMBL/GenBank/DDBJ whole genome shotgun (WGS) entry which is preliminary data.</text>
</comment>
<proteinExistence type="predicted"/>
<dbReference type="AlphaFoldDB" id="A0A0C2I845"/>
<keyword evidence="2" id="KW-1185">Reference proteome</keyword>
<evidence type="ECO:0000313" key="2">
    <source>
        <dbReference type="Proteomes" id="UP000031668"/>
    </source>
</evidence>
<gene>
    <name evidence="1" type="ORF">RF11_12828</name>
</gene>
<name>A0A0C2I845_THEKT</name>